<dbReference type="EMBL" id="VSRR010006894">
    <property type="protein sequence ID" value="MPC45791.1"/>
    <property type="molecule type" value="Genomic_DNA"/>
</dbReference>
<name>A0A5B7FEW1_PORTR</name>
<reference evidence="1 2" key="1">
    <citation type="submission" date="2019-05" db="EMBL/GenBank/DDBJ databases">
        <title>Another draft genome of Portunus trituberculatus and its Hox gene families provides insights of decapod evolution.</title>
        <authorList>
            <person name="Jeong J.-H."/>
            <person name="Song I."/>
            <person name="Kim S."/>
            <person name="Choi T."/>
            <person name="Kim D."/>
            <person name="Ryu S."/>
            <person name="Kim W."/>
        </authorList>
    </citation>
    <scope>NUCLEOTIDE SEQUENCE [LARGE SCALE GENOMIC DNA]</scope>
    <source>
        <tissue evidence="1">Muscle</tissue>
    </source>
</reference>
<proteinExistence type="predicted"/>
<keyword evidence="2" id="KW-1185">Reference proteome</keyword>
<sequence length="113" mass="12933">MSCLEEWTRDAGIIFSKYRNALIMPSHLHCLSDEKRRHVSDDIPPHELITTIITTVIHPTCLSSPLPYQHLKHYYPHHPVPSLPTSPTAISLPPLLVSPSLPPWEQDNDEWLN</sequence>
<accession>A0A5B7FEW1</accession>
<evidence type="ECO:0000313" key="1">
    <source>
        <dbReference type="EMBL" id="MPC45791.1"/>
    </source>
</evidence>
<dbReference type="Proteomes" id="UP000324222">
    <property type="component" value="Unassembled WGS sequence"/>
</dbReference>
<evidence type="ECO:0000313" key="2">
    <source>
        <dbReference type="Proteomes" id="UP000324222"/>
    </source>
</evidence>
<protein>
    <submittedName>
        <fullName evidence="1">Uncharacterized protein</fullName>
    </submittedName>
</protein>
<dbReference type="AlphaFoldDB" id="A0A5B7FEW1"/>
<comment type="caution">
    <text evidence="1">The sequence shown here is derived from an EMBL/GenBank/DDBJ whole genome shotgun (WGS) entry which is preliminary data.</text>
</comment>
<gene>
    <name evidence="1" type="ORF">E2C01_039496</name>
</gene>
<organism evidence="1 2">
    <name type="scientific">Portunus trituberculatus</name>
    <name type="common">Swimming crab</name>
    <name type="synonym">Neptunus trituberculatus</name>
    <dbReference type="NCBI Taxonomy" id="210409"/>
    <lineage>
        <taxon>Eukaryota</taxon>
        <taxon>Metazoa</taxon>
        <taxon>Ecdysozoa</taxon>
        <taxon>Arthropoda</taxon>
        <taxon>Crustacea</taxon>
        <taxon>Multicrustacea</taxon>
        <taxon>Malacostraca</taxon>
        <taxon>Eumalacostraca</taxon>
        <taxon>Eucarida</taxon>
        <taxon>Decapoda</taxon>
        <taxon>Pleocyemata</taxon>
        <taxon>Brachyura</taxon>
        <taxon>Eubrachyura</taxon>
        <taxon>Portunoidea</taxon>
        <taxon>Portunidae</taxon>
        <taxon>Portuninae</taxon>
        <taxon>Portunus</taxon>
    </lineage>
</organism>